<feature type="domain" description="HTH merR-type" evidence="1">
    <location>
        <begin position="17"/>
        <end position="81"/>
    </location>
</feature>
<evidence type="ECO:0000259" key="1">
    <source>
        <dbReference type="Pfam" id="PF13411"/>
    </source>
</evidence>
<proteinExistence type="predicted"/>
<gene>
    <name evidence="2" type="ORF">ACFOU2_01300</name>
</gene>
<dbReference type="Gene3D" id="1.10.1660.10">
    <property type="match status" value="1"/>
</dbReference>
<accession>A0ABV8AY78</accession>
<dbReference type="EMBL" id="JBHRZT010000007">
    <property type="protein sequence ID" value="MFC3882234.1"/>
    <property type="molecule type" value="Genomic_DNA"/>
</dbReference>
<dbReference type="Pfam" id="PF13411">
    <property type="entry name" value="MerR_1"/>
    <property type="match status" value="1"/>
</dbReference>
<sequence length="107" mass="12432">MLEGESFSRRYEAFLNSEEAAEKLGLSVETLFFYCQHLNYTGYVFRKDLHRRYVFIQEDLLLLKVFVNLLARGITIKRAAKESVKLTEKFGVQEALRLSKLASGHIK</sequence>
<dbReference type="InterPro" id="IPR000551">
    <property type="entry name" value="MerR-type_HTH_dom"/>
</dbReference>
<keyword evidence="3" id="KW-1185">Reference proteome</keyword>
<evidence type="ECO:0000313" key="2">
    <source>
        <dbReference type="EMBL" id="MFC3882234.1"/>
    </source>
</evidence>
<comment type="caution">
    <text evidence="2">The sequence shown here is derived from an EMBL/GenBank/DDBJ whole genome shotgun (WGS) entry which is preliminary data.</text>
</comment>
<name>A0ABV8AY78_9BACI</name>
<organism evidence="2 3">
    <name type="scientific">Bacillus songklensis</name>
    <dbReference type="NCBI Taxonomy" id="1069116"/>
    <lineage>
        <taxon>Bacteria</taxon>
        <taxon>Bacillati</taxon>
        <taxon>Bacillota</taxon>
        <taxon>Bacilli</taxon>
        <taxon>Bacillales</taxon>
        <taxon>Bacillaceae</taxon>
        <taxon>Bacillus</taxon>
    </lineage>
</organism>
<reference evidence="3" key="1">
    <citation type="journal article" date="2019" name="Int. J. Syst. Evol. Microbiol.">
        <title>The Global Catalogue of Microorganisms (GCM) 10K type strain sequencing project: providing services to taxonomists for standard genome sequencing and annotation.</title>
        <authorList>
            <consortium name="The Broad Institute Genomics Platform"/>
            <consortium name="The Broad Institute Genome Sequencing Center for Infectious Disease"/>
            <person name="Wu L."/>
            <person name="Ma J."/>
        </authorList>
    </citation>
    <scope>NUCLEOTIDE SEQUENCE [LARGE SCALE GENOMIC DNA]</scope>
    <source>
        <strain evidence="3">CCUG 61889</strain>
    </source>
</reference>
<dbReference type="Proteomes" id="UP001595752">
    <property type="component" value="Unassembled WGS sequence"/>
</dbReference>
<evidence type="ECO:0000313" key="3">
    <source>
        <dbReference type="Proteomes" id="UP001595752"/>
    </source>
</evidence>
<protein>
    <submittedName>
        <fullName evidence="2">MerR family transcriptional regulator</fullName>
    </submittedName>
</protein>
<dbReference type="RefSeq" id="WP_377911709.1">
    <property type="nucleotide sequence ID" value="NZ_JBHRZT010000007.1"/>
</dbReference>